<dbReference type="EMBL" id="BGZK01003021">
    <property type="protein sequence ID" value="GBP97883.1"/>
    <property type="molecule type" value="Genomic_DNA"/>
</dbReference>
<organism evidence="1 2">
    <name type="scientific">Eumeta variegata</name>
    <name type="common">Bagworm moth</name>
    <name type="synonym">Eumeta japonica</name>
    <dbReference type="NCBI Taxonomy" id="151549"/>
    <lineage>
        <taxon>Eukaryota</taxon>
        <taxon>Metazoa</taxon>
        <taxon>Ecdysozoa</taxon>
        <taxon>Arthropoda</taxon>
        <taxon>Hexapoda</taxon>
        <taxon>Insecta</taxon>
        <taxon>Pterygota</taxon>
        <taxon>Neoptera</taxon>
        <taxon>Endopterygota</taxon>
        <taxon>Lepidoptera</taxon>
        <taxon>Glossata</taxon>
        <taxon>Ditrysia</taxon>
        <taxon>Tineoidea</taxon>
        <taxon>Psychidae</taxon>
        <taxon>Oiketicinae</taxon>
        <taxon>Eumeta</taxon>
    </lineage>
</organism>
<comment type="caution">
    <text evidence="1">The sequence shown here is derived from an EMBL/GenBank/DDBJ whole genome shotgun (WGS) entry which is preliminary data.</text>
</comment>
<accession>A0A4C2AEZ8</accession>
<dbReference type="AlphaFoldDB" id="A0A4C2AEZ8"/>
<evidence type="ECO:0000313" key="2">
    <source>
        <dbReference type="Proteomes" id="UP000299102"/>
    </source>
</evidence>
<evidence type="ECO:0000313" key="1">
    <source>
        <dbReference type="EMBL" id="GBP97883.1"/>
    </source>
</evidence>
<gene>
    <name evidence="1" type="ORF">EVAR_64910_1</name>
</gene>
<name>A0A4C2AEZ8_EUMVA</name>
<keyword evidence="2" id="KW-1185">Reference proteome</keyword>
<sequence>MYVQSVWCGSKRIDAHARKVAAIKFILKPDNDDYTRPKPHSLISLPVRRLLWHLMPKLQVIQYGFKPQHGT</sequence>
<reference evidence="1 2" key="1">
    <citation type="journal article" date="2019" name="Commun. Biol.">
        <title>The bagworm genome reveals a unique fibroin gene that provides high tensile strength.</title>
        <authorList>
            <person name="Kono N."/>
            <person name="Nakamura H."/>
            <person name="Ohtoshi R."/>
            <person name="Tomita M."/>
            <person name="Numata K."/>
            <person name="Arakawa K."/>
        </authorList>
    </citation>
    <scope>NUCLEOTIDE SEQUENCE [LARGE SCALE GENOMIC DNA]</scope>
</reference>
<dbReference type="Proteomes" id="UP000299102">
    <property type="component" value="Unassembled WGS sequence"/>
</dbReference>
<proteinExistence type="predicted"/>
<protein>
    <submittedName>
        <fullName evidence="1">Uncharacterized protein</fullName>
    </submittedName>
</protein>